<feature type="domain" description="Retrotransposon gag" evidence="3">
    <location>
        <begin position="55"/>
        <end position="116"/>
    </location>
</feature>
<evidence type="ECO:0000313" key="4">
    <source>
        <dbReference type="EMBL" id="RDX85216.1"/>
    </source>
</evidence>
<accession>A0A371G3R2</accession>
<dbReference type="OrthoDB" id="1434155at2759"/>
<comment type="caution">
    <text evidence="4">The sequence shown here is derived from an EMBL/GenBank/DDBJ whole genome shotgun (WGS) entry which is preliminary data.</text>
</comment>
<evidence type="ECO:0000259" key="3">
    <source>
        <dbReference type="Pfam" id="PF03732"/>
    </source>
</evidence>
<evidence type="ECO:0000256" key="2">
    <source>
        <dbReference type="SAM" id="MobiDB-lite"/>
    </source>
</evidence>
<feature type="compositionally biased region" description="Basic and acidic residues" evidence="2">
    <location>
        <begin position="160"/>
        <end position="188"/>
    </location>
</feature>
<dbReference type="InterPro" id="IPR005162">
    <property type="entry name" value="Retrotrans_gag_dom"/>
</dbReference>
<organism evidence="4 5">
    <name type="scientific">Mucuna pruriens</name>
    <name type="common">Velvet bean</name>
    <name type="synonym">Dolichos pruriens</name>
    <dbReference type="NCBI Taxonomy" id="157652"/>
    <lineage>
        <taxon>Eukaryota</taxon>
        <taxon>Viridiplantae</taxon>
        <taxon>Streptophyta</taxon>
        <taxon>Embryophyta</taxon>
        <taxon>Tracheophyta</taxon>
        <taxon>Spermatophyta</taxon>
        <taxon>Magnoliopsida</taxon>
        <taxon>eudicotyledons</taxon>
        <taxon>Gunneridae</taxon>
        <taxon>Pentapetalae</taxon>
        <taxon>rosids</taxon>
        <taxon>fabids</taxon>
        <taxon>Fabales</taxon>
        <taxon>Fabaceae</taxon>
        <taxon>Papilionoideae</taxon>
        <taxon>50 kb inversion clade</taxon>
        <taxon>NPAAA clade</taxon>
        <taxon>indigoferoid/millettioid clade</taxon>
        <taxon>Phaseoleae</taxon>
        <taxon>Mucuna</taxon>
    </lineage>
</organism>
<feature type="region of interest" description="Disordered" evidence="2">
    <location>
        <begin position="249"/>
        <end position="279"/>
    </location>
</feature>
<evidence type="ECO:0000256" key="1">
    <source>
        <dbReference type="SAM" id="Coils"/>
    </source>
</evidence>
<dbReference type="AlphaFoldDB" id="A0A371G3R2"/>
<evidence type="ECO:0000313" key="5">
    <source>
        <dbReference type="Proteomes" id="UP000257109"/>
    </source>
</evidence>
<feature type="compositionally biased region" description="Basic and acidic residues" evidence="2">
    <location>
        <begin position="261"/>
        <end position="279"/>
    </location>
</feature>
<dbReference type="EMBL" id="QJKJ01006847">
    <property type="protein sequence ID" value="RDX85216.1"/>
    <property type="molecule type" value="Genomic_DNA"/>
</dbReference>
<dbReference type="Proteomes" id="UP000257109">
    <property type="component" value="Unassembled WGS sequence"/>
</dbReference>
<keyword evidence="5" id="KW-1185">Reference proteome</keyword>
<keyword evidence="1" id="KW-0175">Coiled coil</keyword>
<protein>
    <recommendedName>
        <fullName evidence="3">Retrotransposon gag domain-containing protein</fullName>
    </recommendedName>
</protein>
<dbReference type="Pfam" id="PF03732">
    <property type="entry name" value="Retrotrans_gag"/>
    <property type="match status" value="1"/>
</dbReference>
<feature type="region of interest" description="Disordered" evidence="2">
    <location>
        <begin position="160"/>
        <end position="190"/>
    </location>
</feature>
<name>A0A371G3R2_MUCPR</name>
<gene>
    <name evidence="4" type="ORF">CR513_33633</name>
</gene>
<dbReference type="PANTHER" id="PTHR33223:SF10">
    <property type="entry name" value="AMINOTRANSFERASE-LIKE PLANT MOBILE DOMAIN-CONTAINING PROTEIN"/>
    <property type="match status" value="1"/>
</dbReference>
<feature type="non-terminal residue" evidence="4">
    <location>
        <position position="1"/>
    </location>
</feature>
<feature type="coiled-coil region" evidence="1">
    <location>
        <begin position="11"/>
        <end position="38"/>
    </location>
</feature>
<sequence length="374" mass="43672">MEAEERHMMAEERYREMLRMTKQQEEELRRQLAVVKATIEKPTVKRLARHPFLIAAMHWLATLPPQSIKMFGDLATSFATQFTANKTKRLEVADLFNIKQGKGETLKNYMAHFNNATAFQKGLRAGQFSNSLALRRPLTMEEIRARAEKHIEVEEDQANRLEVEKQPRIGDTRPTQKGENRYPNKPKEYPPMLTRLREKRTQILHKIYHTNLLKLPRDVKGRWLGPNTQEWCEFHKAYGHSIKDCQNLKRRSTQGNPLEAEEGREAKRKEQVTTKEEHMKQGCHYNNIKRRRRSTSREKPEKEGRRCSCGTMKSLCNTEGSSANMLYWSMYVKMGLKSIDMEPYTRKLYGFAGEQVEIRGAVELETTFGEGNHT</sequence>
<proteinExistence type="predicted"/>
<dbReference type="PANTHER" id="PTHR33223">
    <property type="entry name" value="CCHC-TYPE DOMAIN-CONTAINING PROTEIN"/>
    <property type="match status" value="1"/>
</dbReference>
<reference evidence="4" key="1">
    <citation type="submission" date="2018-05" db="EMBL/GenBank/DDBJ databases">
        <title>Draft genome of Mucuna pruriens seed.</title>
        <authorList>
            <person name="Nnadi N.E."/>
            <person name="Vos R."/>
            <person name="Hasami M.H."/>
            <person name="Devisetty U.K."/>
            <person name="Aguiy J.C."/>
        </authorList>
    </citation>
    <scope>NUCLEOTIDE SEQUENCE [LARGE SCALE GENOMIC DNA]</scope>
    <source>
        <strain evidence="4">JCA_2017</strain>
    </source>
</reference>